<dbReference type="EMBL" id="REFH01000007">
    <property type="protein sequence ID" value="RMA78142.1"/>
    <property type="molecule type" value="Genomic_DNA"/>
</dbReference>
<gene>
    <name evidence="2" type="ORF">BC961_0516</name>
</gene>
<dbReference type="Gene3D" id="3.40.630.30">
    <property type="match status" value="1"/>
</dbReference>
<dbReference type="SUPFAM" id="SSF55729">
    <property type="entry name" value="Acyl-CoA N-acyltransferases (Nat)"/>
    <property type="match status" value="1"/>
</dbReference>
<dbReference type="RefSeq" id="WP_121924259.1">
    <property type="nucleotide sequence ID" value="NZ_CBCSGA010000012.1"/>
</dbReference>
<organism evidence="2 3">
    <name type="scientific">Flavobacterium weaverense</name>
    <dbReference type="NCBI Taxonomy" id="271156"/>
    <lineage>
        <taxon>Bacteria</taxon>
        <taxon>Pseudomonadati</taxon>
        <taxon>Bacteroidota</taxon>
        <taxon>Flavobacteriia</taxon>
        <taxon>Flavobacteriales</taxon>
        <taxon>Flavobacteriaceae</taxon>
        <taxon>Flavobacterium</taxon>
    </lineage>
</organism>
<sequence>MDFDFSQDLILEDEKLLLRSLKISDVENLIEFSINEPEIWEYSPIGAEGRENLEKYIQNALKGREDKMQFPFIVFDKVKGKYAGSTRFYDINIPFKTLQLGYTWYGKEFRGTGINKHCKFLLLQYAFEKMQMERVEFRADNANKRSIAAMISIGCKVEGVLRSHMPTAKNGIRRDSIILSILKEEWFLEVKENLRKKLLL</sequence>
<reference evidence="2 3" key="1">
    <citation type="submission" date="2018-10" db="EMBL/GenBank/DDBJ databases">
        <title>Genomic Encyclopedia of Archaeal and Bacterial Type Strains, Phase II (KMG-II): from individual species to whole genera.</title>
        <authorList>
            <person name="Goeker M."/>
        </authorList>
    </citation>
    <scope>NUCLEOTIDE SEQUENCE [LARGE SCALE GENOMIC DNA]</scope>
    <source>
        <strain evidence="2 3">DSM 19727</strain>
    </source>
</reference>
<proteinExistence type="predicted"/>
<feature type="domain" description="N-acetyltransferase" evidence="1">
    <location>
        <begin position="16"/>
        <end position="184"/>
    </location>
</feature>
<keyword evidence="2" id="KW-0808">Transferase</keyword>
<dbReference type="PANTHER" id="PTHR43610:SF1">
    <property type="entry name" value="N-ACETYLTRANSFERASE DOMAIN-CONTAINING PROTEIN"/>
    <property type="match status" value="1"/>
</dbReference>
<dbReference type="PANTHER" id="PTHR43610">
    <property type="entry name" value="BLL6696 PROTEIN"/>
    <property type="match status" value="1"/>
</dbReference>
<dbReference type="PROSITE" id="PS51186">
    <property type="entry name" value="GNAT"/>
    <property type="match status" value="1"/>
</dbReference>
<keyword evidence="3" id="KW-1185">Reference proteome</keyword>
<comment type="caution">
    <text evidence="2">The sequence shown here is derived from an EMBL/GenBank/DDBJ whole genome shotgun (WGS) entry which is preliminary data.</text>
</comment>
<evidence type="ECO:0000259" key="1">
    <source>
        <dbReference type="PROSITE" id="PS51186"/>
    </source>
</evidence>
<dbReference type="GO" id="GO:0016747">
    <property type="term" value="F:acyltransferase activity, transferring groups other than amino-acyl groups"/>
    <property type="evidence" value="ECO:0007669"/>
    <property type="project" value="InterPro"/>
</dbReference>
<dbReference type="Pfam" id="PF13302">
    <property type="entry name" value="Acetyltransf_3"/>
    <property type="match status" value="1"/>
</dbReference>
<evidence type="ECO:0000313" key="3">
    <source>
        <dbReference type="Proteomes" id="UP000280368"/>
    </source>
</evidence>
<accession>A0A3M0AFZ5</accession>
<evidence type="ECO:0000313" key="2">
    <source>
        <dbReference type="EMBL" id="RMA78142.1"/>
    </source>
</evidence>
<dbReference type="AlphaFoldDB" id="A0A3M0AFZ5"/>
<dbReference type="InterPro" id="IPR000182">
    <property type="entry name" value="GNAT_dom"/>
</dbReference>
<dbReference type="OrthoDB" id="9795199at2"/>
<dbReference type="InterPro" id="IPR016181">
    <property type="entry name" value="Acyl_CoA_acyltransferase"/>
</dbReference>
<dbReference type="Proteomes" id="UP000280368">
    <property type="component" value="Unassembled WGS sequence"/>
</dbReference>
<protein>
    <submittedName>
        <fullName evidence="2">RimJ/RimL family protein N-acetyltransferase</fullName>
    </submittedName>
</protein>
<name>A0A3M0AFZ5_9FLAO</name>